<dbReference type="PANTHER" id="PTHR37067">
    <property type="entry name" value="PX DOMAIN-CONTAINING PROTEIN"/>
    <property type="match status" value="1"/>
</dbReference>
<name>A0ABP0UB45_9BRYO</name>
<organism evidence="1 2">
    <name type="scientific">Sphagnum troendelagicum</name>
    <dbReference type="NCBI Taxonomy" id="128251"/>
    <lineage>
        <taxon>Eukaryota</taxon>
        <taxon>Viridiplantae</taxon>
        <taxon>Streptophyta</taxon>
        <taxon>Embryophyta</taxon>
        <taxon>Bryophyta</taxon>
        <taxon>Sphagnophytina</taxon>
        <taxon>Sphagnopsida</taxon>
        <taxon>Sphagnales</taxon>
        <taxon>Sphagnaceae</taxon>
        <taxon>Sphagnum</taxon>
    </lineage>
</organism>
<protein>
    <submittedName>
        <fullName evidence="1">Uncharacterized protein</fullName>
    </submittedName>
</protein>
<reference evidence="1" key="1">
    <citation type="submission" date="2024-02" db="EMBL/GenBank/DDBJ databases">
        <authorList>
            <consortium name="ELIXIR-Norway"/>
            <consortium name="Elixir Norway"/>
        </authorList>
    </citation>
    <scope>NUCLEOTIDE SEQUENCE</scope>
</reference>
<evidence type="ECO:0000313" key="1">
    <source>
        <dbReference type="EMBL" id="CAK9216859.1"/>
    </source>
</evidence>
<gene>
    <name evidence="1" type="ORF">CSSPTR1EN2_LOCUS13681</name>
</gene>
<evidence type="ECO:0000313" key="2">
    <source>
        <dbReference type="Proteomes" id="UP001497512"/>
    </source>
</evidence>
<accession>A0ABP0UB45</accession>
<dbReference type="PANTHER" id="PTHR37067:SF3">
    <property type="entry name" value="PX DOMAIN-CONTAINING PROTEIN"/>
    <property type="match status" value="1"/>
</dbReference>
<dbReference type="Proteomes" id="UP001497512">
    <property type="component" value="Chromosome 2"/>
</dbReference>
<proteinExistence type="predicted"/>
<dbReference type="EMBL" id="OZ019894">
    <property type="protein sequence ID" value="CAK9216859.1"/>
    <property type="molecule type" value="Genomic_DNA"/>
</dbReference>
<keyword evidence="2" id="KW-1185">Reference proteome</keyword>
<sequence>MYEPNFHVDVMTKHMESQQHEKWSEYQALSPSEQLKFFDGIVLHNNTMHRYVEIDGDELTLKISNAVVDTIIGELLFQSEDEMAALEHDDGEAFDPNIAKRATRLIELKCNALAEVQRIVAVQAER</sequence>